<proteinExistence type="predicted"/>
<dbReference type="GO" id="GO:0000160">
    <property type="term" value="P:phosphorelay signal transduction system"/>
    <property type="evidence" value="ECO:0007669"/>
    <property type="project" value="UniProtKB-KW"/>
</dbReference>
<dbReference type="Gene3D" id="1.20.120.160">
    <property type="entry name" value="HPT domain"/>
    <property type="match status" value="1"/>
</dbReference>
<sequence>MIDWGRIDELADELGADDFAEVAELFLAEMDAEMAALPQAEGDARAMRDRLHSIKGSALNLGFARLAQLCAEGEARAEAGDGAPVDFPAVQAALDASKRLFAAGPAAVTATAAPAQMRR</sequence>
<keyword evidence="5" id="KW-1185">Reference proteome</keyword>
<dbReference type="PROSITE" id="PS50894">
    <property type="entry name" value="HPT"/>
    <property type="match status" value="1"/>
</dbReference>
<dbReference type="RefSeq" id="WP_076444053.1">
    <property type="nucleotide sequence ID" value="NZ_FTOQ01000001.1"/>
</dbReference>
<dbReference type="Proteomes" id="UP000186684">
    <property type="component" value="Unassembled WGS sequence"/>
</dbReference>
<feature type="domain" description="HPt" evidence="3">
    <location>
        <begin position="11"/>
        <end position="114"/>
    </location>
</feature>
<dbReference type="OrthoDB" id="7867809at2"/>
<dbReference type="InterPro" id="IPR008207">
    <property type="entry name" value="Sig_transdc_His_kin_Hpt_dom"/>
</dbReference>
<name>A0A1N7JR55_9RHOB</name>
<dbReference type="SUPFAM" id="SSF47226">
    <property type="entry name" value="Histidine-containing phosphotransfer domain, HPT domain"/>
    <property type="match status" value="1"/>
</dbReference>
<protein>
    <submittedName>
        <fullName evidence="4">Hpt domain-containing protein</fullName>
    </submittedName>
</protein>
<accession>A0A1N7JR55</accession>
<dbReference type="STRING" id="633194.SAMN05421759_101169"/>
<dbReference type="InterPro" id="IPR036641">
    <property type="entry name" value="HPT_dom_sf"/>
</dbReference>
<evidence type="ECO:0000313" key="4">
    <source>
        <dbReference type="EMBL" id="SIS51820.1"/>
    </source>
</evidence>
<feature type="modified residue" description="Phosphohistidine" evidence="2">
    <location>
        <position position="52"/>
    </location>
</feature>
<reference evidence="5" key="1">
    <citation type="submission" date="2017-01" db="EMBL/GenBank/DDBJ databases">
        <authorList>
            <person name="Varghese N."/>
            <person name="Submissions S."/>
        </authorList>
    </citation>
    <scope>NUCLEOTIDE SEQUENCE [LARGE SCALE GENOMIC DNA]</scope>
    <source>
        <strain evidence="5">DSM 29430</strain>
    </source>
</reference>
<dbReference type="SMART" id="SM00073">
    <property type="entry name" value="HPT"/>
    <property type="match status" value="1"/>
</dbReference>
<evidence type="ECO:0000313" key="5">
    <source>
        <dbReference type="Proteomes" id="UP000186684"/>
    </source>
</evidence>
<evidence type="ECO:0000259" key="3">
    <source>
        <dbReference type="PROSITE" id="PS50894"/>
    </source>
</evidence>
<organism evidence="4 5">
    <name type="scientific">Roseivivax lentus</name>
    <dbReference type="NCBI Taxonomy" id="633194"/>
    <lineage>
        <taxon>Bacteria</taxon>
        <taxon>Pseudomonadati</taxon>
        <taxon>Pseudomonadota</taxon>
        <taxon>Alphaproteobacteria</taxon>
        <taxon>Rhodobacterales</taxon>
        <taxon>Roseobacteraceae</taxon>
        <taxon>Roseivivax</taxon>
    </lineage>
</organism>
<dbReference type="GO" id="GO:0004672">
    <property type="term" value="F:protein kinase activity"/>
    <property type="evidence" value="ECO:0007669"/>
    <property type="project" value="UniProtKB-ARBA"/>
</dbReference>
<evidence type="ECO:0000256" key="2">
    <source>
        <dbReference type="PROSITE-ProRule" id="PRU00110"/>
    </source>
</evidence>
<gene>
    <name evidence="4" type="ORF">SAMN05421759_101169</name>
</gene>
<evidence type="ECO:0000256" key="1">
    <source>
        <dbReference type="ARBA" id="ARBA00023012"/>
    </source>
</evidence>
<dbReference type="EMBL" id="FTOQ01000001">
    <property type="protein sequence ID" value="SIS51820.1"/>
    <property type="molecule type" value="Genomic_DNA"/>
</dbReference>
<keyword evidence="2" id="KW-0597">Phosphoprotein</keyword>
<keyword evidence="1" id="KW-0902">Two-component regulatory system</keyword>
<dbReference type="Pfam" id="PF01627">
    <property type="entry name" value="Hpt"/>
    <property type="match status" value="1"/>
</dbReference>
<dbReference type="AlphaFoldDB" id="A0A1N7JR55"/>